<dbReference type="InterPro" id="IPR002509">
    <property type="entry name" value="NODB_dom"/>
</dbReference>
<dbReference type="AlphaFoldDB" id="A0A6H9YRW7"/>
<dbReference type="InterPro" id="IPR050248">
    <property type="entry name" value="Polysacc_deacetylase_ArnD"/>
</dbReference>
<evidence type="ECO:0000256" key="2">
    <source>
        <dbReference type="ARBA" id="ARBA00022801"/>
    </source>
</evidence>
<dbReference type="Proteomes" id="UP000468735">
    <property type="component" value="Unassembled WGS sequence"/>
</dbReference>
<name>A0A6H9YRW7_9ACTN</name>
<dbReference type="GO" id="GO:0016020">
    <property type="term" value="C:membrane"/>
    <property type="evidence" value="ECO:0007669"/>
    <property type="project" value="TreeGrafter"/>
</dbReference>
<dbReference type="PANTHER" id="PTHR10587:SF133">
    <property type="entry name" value="CHITIN DEACETYLASE 1-RELATED"/>
    <property type="match status" value="1"/>
</dbReference>
<dbReference type="GO" id="GO:0016810">
    <property type="term" value="F:hydrolase activity, acting on carbon-nitrogen (but not peptide) bonds"/>
    <property type="evidence" value="ECO:0007669"/>
    <property type="project" value="InterPro"/>
</dbReference>
<evidence type="ECO:0000256" key="1">
    <source>
        <dbReference type="ARBA" id="ARBA00022723"/>
    </source>
</evidence>
<dbReference type="Gene3D" id="3.20.20.370">
    <property type="entry name" value="Glycoside hydrolase/deacetylase"/>
    <property type="match status" value="1"/>
</dbReference>
<reference evidence="4 5" key="1">
    <citation type="submission" date="2019-09" db="EMBL/GenBank/DDBJ databases">
        <title>Actinomadura physcomitrii sp. nov., a novel actinomycete isolated from moss [Physcomitrium sphaericum (Ludw) Fuernr].</title>
        <authorList>
            <person name="Zhuang X."/>
            <person name="Liu C."/>
        </authorList>
    </citation>
    <scope>NUCLEOTIDE SEQUENCE [LARGE SCALE GENOMIC DNA]</scope>
    <source>
        <strain evidence="4 5">HMC1</strain>
    </source>
</reference>
<dbReference type="PROSITE" id="PS51677">
    <property type="entry name" value="NODB"/>
    <property type="match status" value="1"/>
</dbReference>
<dbReference type="GO" id="GO:0005975">
    <property type="term" value="P:carbohydrate metabolic process"/>
    <property type="evidence" value="ECO:0007669"/>
    <property type="project" value="InterPro"/>
</dbReference>
<comment type="caution">
    <text evidence="4">The sequence shown here is derived from an EMBL/GenBank/DDBJ whole genome shotgun (WGS) entry which is preliminary data.</text>
</comment>
<dbReference type="EMBL" id="WBMT01000011">
    <property type="protein sequence ID" value="KAB2346609.1"/>
    <property type="molecule type" value="Genomic_DNA"/>
</dbReference>
<evidence type="ECO:0000259" key="3">
    <source>
        <dbReference type="PROSITE" id="PS51677"/>
    </source>
</evidence>
<protein>
    <submittedName>
        <fullName evidence="4">Polysaccharide deacetylase family protein</fullName>
    </submittedName>
</protein>
<proteinExistence type="predicted"/>
<keyword evidence="2" id="KW-0378">Hydrolase</keyword>
<gene>
    <name evidence="4" type="ORF">F8566_23105</name>
</gene>
<accession>A0A6H9YRW7</accession>
<keyword evidence="1" id="KW-0479">Metal-binding</keyword>
<dbReference type="GO" id="GO:0046872">
    <property type="term" value="F:metal ion binding"/>
    <property type="evidence" value="ECO:0007669"/>
    <property type="project" value="UniProtKB-KW"/>
</dbReference>
<dbReference type="InterPro" id="IPR011330">
    <property type="entry name" value="Glyco_hydro/deAcase_b/a-brl"/>
</dbReference>
<dbReference type="OrthoDB" id="3521160at2"/>
<feature type="domain" description="NodB homology" evidence="3">
    <location>
        <begin position="22"/>
        <end position="198"/>
    </location>
</feature>
<dbReference type="PANTHER" id="PTHR10587">
    <property type="entry name" value="GLYCOSYL TRANSFERASE-RELATED"/>
    <property type="match status" value="1"/>
</dbReference>
<dbReference type="SUPFAM" id="SSF88713">
    <property type="entry name" value="Glycoside hydrolase/deacetylase"/>
    <property type="match status" value="1"/>
</dbReference>
<organism evidence="4 5">
    <name type="scientific">Actinomadura rudentiformis</name>
    <dbReference type="NCBI Taxonomy" id="359158"/>
    <lineage>
        <taxon>Bacteria</taxon>
        <taxon>Bacillati</taxon>
        <taxon>Actinomycetota</taxon>
        <taxon>Actinomycetes</taxon>
        <taxon>Streptosporangiales</taxon>
        <taxon>Thermomonosporaceae</taxon>
        <taxon>Actinomadura</taxon>
    </lineage>
</organism>
<keyword evidence="5" id="KW-1185">Reference proteome</keyword>
<evidence type="ECO:0000313" key="5">
    <source>
        <dbReference type="Proteomes" id="UP000468735"/>
    </source>
</evidence>
<dbReference type="CDD" id="cd10917">
    <property type="entry name" value="CE4_NodB_like_6s_7s"/>
    <property type="match status" value="1"/>
</dbReference>
<evidence type="ECO:0000313" key="4">
    <source>
        <dbReference type="EMBL" id="KAB2346609.1"/>
    </source>
</evidence>
<sequence length="217" mass="24241">MAVRTPQPVAAPPRKIDCRKRKCVALTFDDGPMSSTIKLLTILKQRKVRATFFLIGQNVARRPQVARWEVSGGHEVANHSYTHTDLARASSSRVRSELARTQSAIKRATGVTPKLMRPPYGSTDGTVASVTKKMKLAQILWTVDPNDWRDRNSKTVERRVVAATRPGYIVLMHDIHPTTVAAVPNIIKRLAAKGYVFVTISELYGRPLTPGKKYSRR</sequence>
<dbReference type="Pfam" id="PF01522">
    <property type="entry name" value="Polysacc_deac_1"/>
    <property type="match status" value="1"/>
</dbReference>